<proteinExistence type="predicted"/>
<evidence type="ECO:0000259" key="3">
    <source>
        <dbReference type="Pfam" id="PF01764"/>
    </source>
</evidence>
<feature type="non-terminal residue" evidence="4">
    <location>
        <position position="580"/>
    </location>
</feature>
<dbReference type="SUPFAM" id="SSF53474">
    <property type="entry name" value="alpha/beta-Hydrolases"/>
    <property type="match status" value="1"/>
</dbReference>
<keyword evidence="2" id="KW-0472">Membrane</keyword>
<evidence type="ECO:0000256" key="1">
    <source>
        <dbReference type="SAM" id="MobiDB-lite"/>
    </source>
</evidence>
<gene>
    <name evidence="4" type="ORF">POCULU_LOCUS9022</name>
</gene>
<dbReference type="PANTHER" id="PTHR45856:SF24">
    <property type="entry name" value="FUNGAL LIPASE-LIKE DOMAIN-CONTAINING PROTEIN"/>
    <property type="match status" value="1"/>
</dbReference>
<evidence type="ECO:0000313" key="5">
    <source>
        <dbReference type="Proteomes" id="UP000789572"/>
    </source>
</evidence>
<feature type="region of interest" description="Disordered" evidence="1">
    <location>
        <begin position="49"/>
        <end position="75"/>
    </location>
</feature>
<keyword evidence="2" id="KW-0812">Transmembrane</keyword>
<reference evidence="4" key="1">
    <citation type="submission" date="2021-06" db="EMBL/GenBank/DDBJ databases">
        <authorList>
            <person name="Kallberg Y."/>
            <person name="Tangrot J."/>
            <person name="Rosling A."/>
        </authorList>
    </citation>
    <scope>NUCLEOTIDE SEQUENCE</scope>
    <source>
        <strain evidence="4">IA702</strain>
    </source>
</reference>
<dbReference type="Proteomes" id="UP000789572">
    <property type="component" value="Unassembled WGS sequence"/>
</dbReference>
<feature type="transmembrane region" description="Helical" evidence="2">
    <location>
        <begin position="122"/>
        <end position="141"/>
    </location>
</feature>
<feature type="domain" description="Fungal lipase-type" evidence="3">
    <location>
        <begin position="289"/>
        <end position="467"/>
    </location>
</feature>
<dbReference type="GO" id="GO:0006629">
    <property type="term" value="P:lipid metabolic process"/>
    <property type="evidence" value="ECO:0007669"/>
    <property type="project" value="InterPro"/>
</dbReference>
<keyword evidence="5" id="KW-1185">Reference proteome</keyword>
<dbReference type="AlphaFoldDB" id="A0A9N9DEK1"/>
<name>A0A9N9DEK1_9GLOM</name>
<protein>
    <submittedName>
        <fullName evidence="4">6648_t:CDS:1</fullName>
    </submittedName>
</protein>
<feature type="compositionally biased region" description="Low complexity" evidence="1">
    <location>
        <begin position="49"/>
        <end position="64"/>
    </location>
</feature>
<sequence length="580" mass="66168">MTAVILAVSLVKRTGLYMDVPKLVQAIVPKQARKSIRYLNINVMDNEYSSRQSFDSPSSSSSSSPLILPTRTSPIRTSARNDSSFKPVLKYFVHCFKILVLTFVFDWTQILRHPVASFATLTMYPTVCLVMAMFAVAFYIAEKYRLGQTNNKLSMCNWYYPEMFEKDKKALIDAAGDFLEDPISLRCDDVLKITTYSDYKDERFSRPSFNIHVAKCLLVLSALIYERKDPKELGQTGYPTHVTESAPYNEFIKKTAKSWKLKFRTLSELGAGASPFCGAFFHREKNFIVIAFKGTSPSDFSEWLIDATFMRTDARTHLFGEVHEGFYKTLFGDSFKGRSKSIENYSYRTILANLHEIMKEIRANRTYAHGSTKSASNSVSEEKINVWVTGHSLGSALATLFYSRLMSSPADLPDGCILRDAYVYGTPCIGNSQYAVNFASKCNSPSSRFNTLWRVVCDKDIVCRVPIGFDDPDLLRFAGENYLFDYTHVGEAIKFFQDGRKPETKFEYWLQPNDNNRPVESLDEKNKLPGSRWKKIHDMTPAFLKDHFPYRYLNAMENASVYFPDVGSTKNFYDTAQLAK</sequence>
<dbReference type="CDD" id="cd00519">
    <property type="entry name" value="Lipase_3"/>
    <property type="match status" value="1"/>
</dbReference>
<dbReference type="EMBL" id="CAJVPJ010003022">
    <property type="protein sequence ID" value="CAG8633421.1"/>
    <property type="molecule type" value="Genomic_DNA"/>
</dbReference>
<dbReference type="InterPro" id="IPR029058">
    <property type="entry name" value="AB_hydrolase_fold"/>
</dbReference>
<accession>A0A9N9DEK1</accession>
<dbReference type="InterPro" id="IPR002921">
    <property type="entry name" value="Fungal_lipase-type"/>
</dbReference>
<dbReference type="OrthoDB" id="2338663at2759"/>
<dbReference type="Gene3D" id="3.40.50.1820">
    <property type="entry name" value="alpha/beta hydrolase"/>
    <property type="match status" value="1"/>
</dbReference>
<dbReference type="InterPro" id="IPR051218">
    <property type="entry name" value="Sec_MonoDiacylglyc_Lipase"/>
</dbReference>
<dbReference type="Pfam" id="PF01764">
    <property type="entry name" value="Lipase_3"/>
    <property type="match status" value="1"/>
</dbReference>
<dbReference type="PANTHER" id="PTHR45856">
    <property type="entry name" value="ALPHA/BETA-HYDROLASES SUPERFAMILY PROTEIN"/>
    <property type="match status" value="1"/>
</dbReference>
<keyword evidence="2" id="KW-1133">Transmembrane helix</keyword>
<organism evidence="4 5">
    <name type="scientific">Paraglomus occultum</name>
    <dbReference type="NCBI Taxonomy" id="144539"/>
    <lineage>
        <taxon>Eukaryota</taxon>
        <taxon>Fungi</taxon>
        <taxon>Fungi incertae sedis</taxon>
        <taxon>Mucoromycota</taxon>
        <taxon>Glomeromycotina</taxon>
        <taxon>Glomeromycetes</taxon>
        <taxon>Paraglomerales</taxon>
        <taxon>Paraglomeraceae</taxon>
        <taxon>Paraglomus</taxon>
    </lineage>
</organism>
<evidence type="ECO:0000256" key="2">
    <source>
        <dbReference type="SAM" id="Phobius"/>
    </source>
</evidence>
<feature type="transmembrane region" description="Helical" evidence="2">
    <location>
        <begin position="88"/>
        <end position="110"/>
    </location>
</feature>
<evidence type="ECO:0000313" key="4">
    <source>
        <dbReference type="EMBL" id="CAG8633421.1"/>
    </source>
</evidence>
<comment type="caution">
    <text evidence="4">The sequence shown here is derived from an EMBL/GenBank/DDBJ whole genome shotgun (WGS) entry which is preliminary data.</text>
</comment>